<keyword evidence="1" id="KW-0946">Virion</keyword>
<keyword evidence="1" id="KW-0167">Capsid protein</keyword>
<name>A0ABY2N8W9_9LEPT</name>
<dbReference type="RefSeq" id="WP_135684409.1">
    <property type="nucleotide sequence ID" value="NZ_RQEQ01000072.1"/>
</dbReference>
<keyword evidence="2" id="KW-1185">Reference proteome</keyword>
<protein>
    <submittedName>
        <fullName evidence="1">Coat protein</fullName>
    </submittedName>
</protein>
<gene>
    <name evidence="1" type="ORF">EHQ90_06400</name>
</gene>
<dbReference type="EMBL" id="RQGT01000036">
    <property type="protein sequence ID" value="TGM18794.1"/>
    <property type="molecule type" value="Genomic_DNA"/>
</dbReference>
<proteinExistence type="predicted"/>
<evidence type="ECO:0000313" key="2">
    <source>
        <dbReference type="Proteomes" id="UP000297422"/>
    </source>
</evidence>
<reference evidence="2" key="1">
    <citation type="journal article" date="2019" name="PLoS Negl. Trop. Dis.">
        <title>Revisiting the worldwide diversity of Leptospira species in the environment.</title>
        <authorList>
            <person name="Vincent A.T."/>
            <person name="Schiettekatte O."/>
            <person name="Bourhy P."/>
            <person name="Veyrier F.J."/>
            <person name="Picardeau M."/>
        </authorList>
    </citation>
    <scope>NUCLEOTIDE SEQUENCE [LARGE SCALE GENOMIC DNA]</scope>
    <source>
        <strain evidence="2">201702407</strain>
    </source>
</reference>
<evidence type="ECO:0000313" key="1">
    <source>
        <dbReference type="EMBL" id="TGM18794.1"/>
    </source>
</evidence>
<dbReference type="Proteomes" id="UP000297422">
    <property type="component" value="Unassembled WGS sequence"/>
</dbReference>
<sequence>MNTGQEALFPEFWFDGWDQIDAGIMNFQNQVSRSIEQKLADKGDKVTVPITPDFGEADDYDPKDDPDTHDIHQEVKKVELTESKKKTIILTSSELSMSPYDLIQQYAAPMALSLYRSINSFIYGLLLKSENIYDGRSTGVTKDKLIQVRNFLSPVDGTKQLVCNADDYGSILSIDNIIKANESGDSSAIRDGKVTRALGFNVSENHSIKTRTPSDLTGAINHSGGYALGATEIVVDAFADTATPIRIGDVFQIAGETGLPFHTVTGTEKTAGATTKILFNGPLKSAVADDAVITFISSRSLVAFVPSAVAFGARAYVAMPEGTGVRSVVATLAGIPVRVSVWVDGLRVKVQYDVLYGGETINTGRIGRIVV</sequence>
<comment type="caution">
    <text evidence="1">The sequence shown here is derived from an EMBL/GenBank/DDBJ whole genome shotgun (WGS) entry which is preliminary data.</text>
</comment>
<accession>A0ABY2N8W9</accession>
<organism evidence="1 2">
    <name type="scientific">Leptospira stimsonii</name>
    <dbReference type="NCBI Taxonomy" id="2202203"/>
    <lineage>
        <taxon>Bacteria</taxon>
        <taxon>Pseudomonadati</taxon>
        <taxon>Spirochaetota</taxon>
        <taxon>Spirochaetia</taxon>
        <taxon>Leptospirales</taxon>
        <taxon>Leptospiraceae</taxon>
        <taxon>Leptospira</taxon>
    </lineage>
</organism>